<dbReference type="SUPFAM" id="SSF57850">
    <property type="entry name" value="RING/U-box"/>
    <property type="match status" value="1"/>
</dbReference>
<evidence type="ECO:0000256" key="1">
    <source>
        <dbReference type="PROSITE-ProRule" id="PRU00175"/>
    </source>
</evidence>
<proteinExistence type="predicted"/>
<feature type="compositionally biased region" description="Polar residues" evidence="3">
    <location>
        <begin position="402"/>
        <end position="417"/>
    </location>
</feature>
<dbReference type="EnsemblPlants" id="MELO3C021180.2.1">
    <property type="protein sequence ID" value="MELO3C021180.2.1"/>
    <property type="gene ID" value="MELO3C021180.2"/>
</dbReference>
<accession>A0A9I9DND4</accession>
<protein>
    <recommendedName>
        <fullName evidence="4">RING-type domain-containing protein</fullName>
    </recommendedName>
</protein>
<name>A0A9I9DND4_CUCME</name>
<feature type="coiled-coil region" evidence="2">
    <location>
        <begin position="247"/>
        <end position="274"/>
    </location>
</feature>
<dbReference type="PROSITE" id="PS50089">
    <property type="entry name" value="ZF_RING_2"/>
    <property type="match status" value="1"/>
</dbReference>
<dbReference type="Gramene" id="MELO3C021180.2.1">
    <property type="protein sequence ID" value="MELO3C021180.2.1"/>
    <property type="gene ID" value="MELO3C021180.2"/>
</dbReference>
<sequence length="602" mass="66461">MDNGCGIAKTICSICYEDLKPIIEDLQSISICGHQWFEYCSNGKKKYSCPMCKQTCVGKDVARLYFQSVGDANDPMLAKKPADWIEKDPELLRSEIKRLEMRVSVLNSTLETQGKDIKELHEELQLCQDELKKEVGLRNDAMKQKILMSQLLHLKSEELENSTVECKRLHERSMALAKELAAFKLISEVDLDEEEVLKLSSLGSGADNKDTIDILRKSLVLRNRSYKELMAKCNLLGRGEARSCKKLEKANGKINKLKVRVQELEKAIEDKDNEVLRGLKDAKKLGVQGSVCCKCNMVSAKNKSAAAADTLPSTASQINEPLSSRKEKIYDFPSGTHTSYLTTVDIAENICSSVNKKTSECSQVENAKDSTMESQISEEGNRMSYHPQLTSCNLVRKKASEKTTNSVNPMPSTTTVRTAVPGDEGMPLLVEDSAEPEAVLINIRRESSSHISLNKPGNGTLLSVEFGNTYSVSSFSQRKIKTDIFEVVTIQYPGGISFSGGLLGPNGSNMYLGKWCKRGQTNGSSAMQGSRSGELIAVGADGRGGQIKVLRSQNESSLSDATSAGTKRFKNGVKNVPITLVSSCRYDLEYYLSKPTRVWFDD</sequence>
<evidence type="ECO:0000256" key="3">
    <source>
        <dbReference type="SAM" id="MobiDB-lite"/>
    </source>
</evidence>
<evidence type="ECO:0000259" key="4">
    <source>
        <dbReference type="PROSITE" id="PS50089"/>
    </source>
</evidence>
<evidence type="ECO:0000313" key="5">
    <source>
        <dbReference type="EnsemblPlants" id="MELO3C021180.2.1"/>
    </source>
</evidence>
<dbReference type="PANTHER" id="PTHR47344">
    <property type="entry name" value="RING ZINC FINGER PROTEIN-RELATED"/>
    <property type="match status" value="1"/>
</dbReference>
<keyword evidence="1" id="KW-0862">Zinc</keyword>
<evidence type="ECO:0000256" key="2">
    <source>
        <dbReference type="SAM" id="Coils"/>
    </source>
</evidence>
<reference evidence="5" key="1">
    <citation type="submission" date="2023-03" db="UniProtKB">
        <authorList>
            <consortium name="EnsemblPlants"/>
        </authorList>
    </citation>
    <scope>IDENTIFICATION</scope>
</reference>
<feature type="region of interest" description="Disordered" evidence="3">
    <location>
        <begin position="401"/>
        <end position="423"/>
    </location>
</feature>
<dbReference type="AlphaFoldDB" id="A0A9I9DND4"/>
<dbReference type="InterPro" id="IPR001841">
    <property type="entry name" value="Znf_RING"/>
</dbReference>
<keyword evidence="1" id="KW-0479">Metal-binding</keyword>
<keyword evidence="2" id="KW-0175">Coiled coil</keyword>
<dbReference type="PANTHER" id="PTHR47344:SF1">
    <property type="entry name" value="RING ZINC FINGER PROTEIN-RELATED"/>
    <property type="match status" value="1"/>
</dbReference>
<keyword evidence="1" id="KW-0863">Zinc-finger</keyword>
<dbReference type="GO" id="GO:0008270">
    <property type="term" value="F:zinc ion binding"/>
    <property type="evidence" value="ECO:0007669"/>
    <property type="project" value="UniProtKB-KW"/>
</dbReference>
<feature type="domain" description="RING-type" evidence="4">
    <location>
        <begin position="12"/>
        <end position="53"/>
    </location>
</feature>
<organism evidence="5">
    <name type="scientific">Cucumis melo</name>
    <name type="common">Muskmelon</name>
    <dbReference type="NCBI Taxonomy" id="3656"/>
    <lineage>
        <taxon>Eukaryota</taxon>
        <taxon>Viridiplantae</taxon>
        <taxon>Streptophyta</taxon>
        <taxon>Embryophyta</taxon>
        <taxon>Tracheophyta</taxon>
        <taxon>Spermatophyta</taxon>
        <taxon>Magnoliopsida</taxon>
        <taxon>eudicotyledons</taxon>
        <taxon>Gunneridae</taxon>
        <taxon>Pentapetalae</taxon>
        <taxon>rosids</taxon>
        <taxon>fabids</taxon>
        <taxon>Cucurbitales</taxon>
        <taxon>Cucurbitaceae</taxon>
        <taxon>Benincaseae</taxon>
        <taxon>Cucumis</taxon>
    </lineage>
</organism>